<dbReference type="InterPro" id="IPR044818">
    <property type="entry name" value="ILR3-like"/>
</dbReference>
<keyword evidence="3" id="KW-0804">Transcription</keyword>
<evidence type="ECO:0000313" key="7">
    <source>
        <dbReference type="Proteomes" id="UP000507222"/>
    </source>
</evidence>
<dbReference type="Gene3D" id="4.10.280.10">
    <property type="entry name" value="Helix-loop-helix DNA-binding domain"/>
    <property type="match status" value="1"/>
</dbReference>
<evidence type="ECO:0000313" key="6">
    <source>
        <dbReference type="EMBL" id="CAB4274263.1"/>
    </source>
</evidence>
<evidence type="ECO:0000256" key="3">
    <source>
        <dbReference type="ARBA" id="ARBA00023163"/>
    </source>
</evidence>
<gene>
    <name evidence="6" type="ORF">CURHAP_LOCUS22708</name>
</gene>
<keyword evidence="5" id="KW-0175">Coiled coil</keyword>
<evidence type="ECO:0000256" key="1">
    <source>
        <dbReference type="ARBA" id="ARBA00004123"/>
    </source>
</evidence>
<evidence type="ECO:0008006" key="8">
    <source>
        <dbReference type="Google" id="ProtNLM"/>
    </source>
</evidence>
<evidence type="ECO:0000256" key="5">
    <source>
        <dbReference type="SAM" id="Coils"/>
    </source>
</evidence>
<dbReference type="Proteomes" id="UP000507222">
    <property type="component" value="Unassembled WGS sequence"/>
</dbReference>
<dbReference type="AlphaFoldDB" id="A0A6J5UDK8"/>
<protein>
    <recommendedName>
        <fullName evidence="8">BHLH domain-containing protein</fullName>
    </recommendedName>
</protein>
<evidence type="ECO:0000256" key="4">
    <source>
        <dbReference type="ARBA" id="ARBA00023242"/>
    </source>
</evidence>
<keyword evidence="2" id="KW-0805">Transcription regulation</keyword>
<dbReference type="GO" id="GO:0006879">
    <property type="term" value="P:intracellular iron ion homeostasis"/>
    <property type="evidence" value="ECO:0007669"/>
    <property type="project" value="InterPro"/>
</dbReference>
<dbReference type="GO" id="GO:0005634">
    <property type="term" value="C:nucleus"/>
    <property type="evidence" value="ECO:0007669"/>
    <property type="project" value="UniProtKB-SubCell"/>
</dbReference>
<feature type="coiled-coil region" evidence="5">
    <location>
        <begin position="124"/>
        <end position="179"/>
    </location>
</feature>
<sequence>MSLSLKQTLKNQFSPDFISSSSGCGLQITQLRGWGLYDISLKKRASVVHCVEVDCSSGDSDNLMEVGSQKRLRSGSYGASFSKACREKLQRNRLNERYAIIKVLGISFCPGSWKASQTDKGAILTDAVRALTQLQSESKKLKETIESLQANIKELKAEKSELRDEKRRQRVEGEKLEQQVIAMSTQNGILPHSPAISTAFAV</sequence>
<comment type="subcellular location">
    <subcellularLocation>
        <location evidence="1">Nucleus</location>
    </subcellularLocation>
</comment>
<dbReference type="PANTHER" id="PTHR46133">
    <property type="entry name" value="BHLH TRANSCRIPTION FACTOR"/>
    <property type="match status" value="1"/>
</dbReference>
<name>A0A6J5UDK8_PRUAR</name>
<dbReference type="InterPro" id="IPR036638">
    <property type="entry name" value="HLH_DNA-bd_sf"/>
</dbReference>
<keyword evidence="4" id="KW-0539">Nucleus</keyword>
<dbReference type="GO" id="GO:0003700">
    <property type="term" value="F:DNA-binding transcription factor activity"/>
    <property type="evidence" value="ECO:0007669"/>
    <property type="project" value="InterPro"/>
</dbReference>
<reference evidence="6 7" key="1">
    <citation type="submission" date="2020-05" db="EMBL/GenBank/DDBJ databases">
        <authorList>
            <person name="Campoy J."/>
            <person name="Schneeberger K."/>
            <person name="Spophaly S."/>
        </authorList>
    </citation>
    <scope>NUCLEOTIDE SEQUENCE [LARGE SCALE GENOMIC DNA]</scope>
    <source>
        <strain evidence="6">PruArmRojPasFocal</strain>
    </source>
</reference>
<dbReference type="PANTHER" id="PTHR46133:SF28">
    <property type="entry name" value="BHLH TRANSCRIPTION FACTOR"/>
    <property type="match status" value="1"/>
</dbReference>
<accession>A0A6J5UDK8</accession>
<evidence type="ECO:0000256" key="2">
    <source>
        <dbReference type="ARBA" id="ARBA00023015"/>
    </source>
</evidence>
<dbReference type="GO" id="GO:0046983">
    <property type="term" value="F:protein dimerization activity"/>
    <property type="evidence" value="ECO:0007669"/>
    <property type="project" value="InterPro"/>
</dbReference>
<proteinExistence type="predicted"/>
<dbReference type="SUPFAM" id="SSF47459">
    <property type="entry name" value="HLH, helix-loop-helix DNA-binding domain"/>
    <property type="match status" value="1"/>
</dbReference>
<dbReference type="EMBL" id="CAEKDK010000003">
    <property type="protein sequence ID" value="CAB4274263.1"/>
    <property type="molecule type" value="Genomic_DNA"/>
</dbReference>
<organism evidence="6 7">
    <name type="scientific">Prunus armeniaca</name>
    <name type="common">Apricot</name>
    <name type="synonym">Armeniaca vulgaris</name>
    <dbReference type="NCBI Taxonomy" id="36596"/>
    <lineage>
        <taxon>Eukaryota</taxon>
        <taxon>Viridiplantae</taxon>
        <taxon>Streptophyta</taxon>
        <taxon>Embryophyta</taxon>
        <taxon>Tracheophyta</taxon>
        <taxon>Spermatophyta</taxon>
        <taxon>Magnoliopsida</taxon>
        <taxon>eudicotyledons</taxon>
        <taxon>Gunneridae</taxon>
        <taxon>Pentapetalae</taxon>
        <taxon>rosids</taxon>
        <taxon>fabids</taxon>
        <taxon>Rosales</taxon>
        <taxon>Rosaceae</taxon>
        <taxon>Amygdaloideae</taxon>
        <taxon>Amygdaleae</taxon>
        <taxon>Prunus</taxon>
    </lineage>
</organism>